<evidence type="ECO:0000256" key="1">
    <source>
        <dbReference type="SAM" id="MobiDB-lite"/>
    </source>
</evidence>
<dbReference type="EMBL" id="LT559118">
    <property type="protein sequence ID" value="SBO94504.1"/>
    <property type="molecule type" value="Genomic_DNA"/>
</dbReference>
<sequence length="99" mass="10219">MAEHLAYALPQPRVRRVGVDPAIRRDSPIPASSSSERAGLGSGLNSATRELGSAVGVAVMGTVMATYGMHTGYRVVAAVVLAGALLTAWWLRAATRGSA</sequence>
<name>A0A1M4E6U7_9ACTN</name>
<feature type="region of interest" description="Disordered" evidence="1">
    <location>
        <begin position="20"/>
        <end position="45"/>
    </location>
</feature>
<organism evidence="3">
    <name type="scientific">Nonomuraea gerenzanensis</name>
    <dbReference type="NCBI Taxonomy" id="93944"/>
    <lineage>
        <taxon>Bacteria</taxon>
        <taxon>Bacillati</taxon>
        <taxon>Actinomycetota</taxon>
        <taxon>Actinomycetes</taxon>
        <taxon>Streptosporangiales</taxon>
        <taxon>Streptosporangiaceae</taxon>
        <taxon>Nonomuraea</taxon>
    </lineage>
</organism>
<gene>
    <name evidence="3" type="ORF">BN4615_P4020</name>
</gene>
<feature type="transmembrane region" description="Helical" evidence="2">
    <location>
        <begin position="75"/>
        <end position="91"/>
    </location>
</feature>
<reference evidence="3" key="1">
    <citation type="submission" date="2016-04" db="EMBL/GenBank/DDBJ databases">
        <authorList>
            <person name="Evans L.H."/>
            <person name="Alamgir A."/>
            <person name="Owens N."/>
            <person name="Weber N.D."/>
            <person name="Virtaneva K."/>
            <person name="Barbian K."/>
            <person name="Babar A."/>
            <person name="Rosenke K."/>
        </authorList>
    </citation>
    <scope>NUCLEOTIDE SEQUENCE</scope>
    <source>
        <strain evidence="3">Nono1</strain>
    </source>
</reference>
<keyword evidence="2" id="KW-0812">Transmembrane</keyword>
<protein>
    <submittedName>
        <fullName evidence="3">Uncharacterized protein</fullName>
    </submittedName>
</protein>
<keyword evidence="2" id="KW-0472">Membrane</keyword>
<dbReference type="AlphaFoldDB" id="A0A1M4E6U7"/>
<keyword evidence="2" id="KW-1133">Transmembrane helix</keyword>
<accession>A0A1M4E6U7</accession>
<evidence type="ECO:0000313" key="3">
    <source>
        <dbReference type="EMBL" id="SBO94504.1"/>
    </source>
</evidence>
<dbReference type="SUPFAM" id="SSF103473">
    <property type="entry name" value="MFS general substrate transporter"/>
    <property type="match status" value="1"/>
</dbReference>
<evidence type="ECO:0000256" key="2">
    <source>
        <dbReference type="SAM" id="Phobius"/>
    </source>
</evidence>
<dbReference type="InterPro" id="IPR036259">
    <property type="entry name" value="MFS_trans_sf"/>
</dbReference>
<dbReference type="RefSeq" id="WP_225273820.1">
    <property type="nucleotide sequence ID" value="NZ_CP084058.1"/>
</dbReference>
<dbReference type="Gene3D" id="1.20.1250.20">
    <property type="entry name" value="MFS general substrate transporter like domains"/>
    <property type="match status" value="1"/>
</dbReference>
<proteinExistence type="predicted"/>